<keyword evidence="8" id="KW-1185">Reference proteome</keyword>
<dbReference type="GO" id="GO:0008270">
    <property type="term" value="F:zinc ion binding"/>
    <property type="evidence" value="ECO:0007669"/>
    <property type="project" value="UniProtKB-KW"/>
</dbReference>
<feature type="compositionally biased region" description="Polar residues" evidence="5">
    <location>
        <begin position="373"/>
        <end position="382"/>
    </location>
</feature>
<feature type="region of interest" description="Disordered" evidence="5">
    <location>
        <begin position="235"/>
        <end position="266"/>
    </location>
</feature>
<accession>A0A9K3LYG7</accession>
<keyword evidence="1" id="KW-0479">Metal-binding</keyword>
<evidence type="ECO:0000259" key="6">
    <source>
        <dbReference type="PROSITE" id="PS50089"/>
    </source>
</evidence>
<feature type="domain" description="RING-type" evidence="6">
    <location>
        <begin position="300"/>
        <end position="342"/>
    </location>
</feature>
<evidence type="ECO:0000256" key="5">
    <source>
        <dbReference type="SAM" id="MobiDB-lite"/>
    </source>
</evidence>
<dbReference type="InterPro" id="IPR001841">
    <property type="entry name" value="Znf_RING"/>
</dbReference>
<evidence type="ECO:0000256" key="3">
    <source>
        <dbReference type="ARBA" id="ARBA00022833"/>
    </source>
</evidence>
<evidence type="ECO:0000256" key="2">
    <source>
        <dbReference type="ARBA" id="ARBA00022771"/>
    </source>
</evidence>
<dbReference type="Pfam" id="PF13639">
    <property type="entry name" value="zf-RING_2"/>
    <property type="match status" value="1"/>
</dbReference>
<gene>
    <name evidence="7" type="ORF">IV203_019419</name>
</gene>
<evidence type="ECO:0000256" key="4">
    <source>
        <dbReference type="PROSITE-ProRule" id="PRU00175"/>
    </source>
</evidence>
<dbReference type="SMART" id="SM00184">
    <property type="entry name" value="RING"/>
    <property type="match status" value="1"/>
</dbReference>
<dbReference type="PANTHER" id="PTHR45798">
    <property type="entry name" value="RING-H2 FINGER PROTEIN ATL61-RELATED-RELATED"/>
    <property type="match status" value="1"/>
</dbReference>
<dbReference type="EMBL" id="JAGRRH010000004">
    <property type="protein sequence ID" value="KAG7370849.1"/>
    <property type="molecule type" value="Genomic_DNA"/>
</dbReference>
<evidence type="ECO:0000313" key="8">
    <source>
        <dbReference type="Proteomes" id="UP000693970"/>
    </source>
</evidence>
<reference evidence="7" key="1">
    <citation type="journal article" date="2021" name="Sci. Rep.">
        <title>Diploid genomic architecture of Nitzschia inconspicua, an elite biomass production diatom.</title>
        <authorList>
            <person name="Oliver A."/>
            <person name="Podell S."/>
            <person name="Pinowska A."/>
            <person name="Traller J.C."/>
            <person name="Smith S.R."/>
            <person name="McClure R."/>
            <person name="Beliaev A."/>
            <person name="Bohutskyi P."/>
            <person name="Hill E.A."/>
            <person name="Rabines A."/>
            <person name="Zheng H."/>
            <person name="Allen L.Z."/>
            <person name="Kuo A."/>
            <person name="Grigoriev I.V."/>
            <person name="Allen A.E."/>
            <person name="Hazlebeck D."/>
            <person name="Allen E.E."/>
        </authorList>
    </citation>
    <scope>NUCLEOTIDE SEQUENCE</scope>
    <source>
        <strain evidence="7">Hildebrandi</strain>
    </source>
</reference>
<dbReference type="OrthoDB" id="48923at2759"/>
<evidence type="ECO:0000313" key="7">
    <source>
        <dbReference type="EMBL" id="KAG7370849.1"/>
    </source>
</evidence>
<comment type="caution">
    <text evidence="7">The sequence shown here is derived from an EMBL/GenBank/DDBJ whole genome shotgun (WGS) entry which is preliminary data.</text>
</comment>
<proteinExistence type="predicted"/>
<protein>
    <submittedName>
        <fullName evidence="7">Ring finger domain containing protein</fullName>
    </submittedName>
</protein>
<name>A0A9K3LYG7_9STRA</name>
<dbReference type="PROSITE" id="PS50089">
    <property type="entry name" value="ZF_RING_2"/>
    <property type="match status" value="1"/>
</dbReference>
<dbReference type="InterPro" id="IPR052788">
    <property type="entry name" value="RING-type_E3_ligase_ATL"/>
</dbReference>
<dbReference type="AlphaFoldDB" id="A0A9K3LYG7"/>
<keyword evidence="3" id="KW-0862">Zinc</keyword>
<dbReference type="Proteomes" id="UP000693970">
    <property type="component" value="Unassembled WGS sequence"/>
</dbReference>
<feature type="region of interest" description="Disordered" evidence="5">
    <location>
        <begin position="349"/>
        <end position="391"/>
    </location>
</feature>
<dbReference type="PANTHER" id="PTHR45798:SF97">
    <property type="entry name" value="ALCOHOL-SENSITIVE RING FINGER PROTEIN 1"/>
    <property type="match status" value="1"/>
</dbReference>
<keyword evidence="2 4" id="KW-0863">Zinc-finger</keyword>
<evidence type="ECO:0000256" key="1">
    <source>
        <dbReference type="ARBA" id="ARBA00022723"/>
    </source>
</evidence>
<dbReference type="CDD" id="cd16454">
    <property type="entry name" value="RING-H2_PA-TM-RING"/>
    <property type="match status" value="1"/>
</dbReference>
<organism evidence="7 8">
    <name type="scientific">Nitzschia inconspicua</name>
    <dbReference type="NCBI Taxonomy" id="303405"/>
    <lineage>
        <taxon>Eukaryota</taxon>
        <taxon>Sar</taxon>
        <taxon>Stramenopiles</taxon>
        <taxon>Ochrophyta</taxon>
        <taxon>Bacillariophyta</taxon>
        <taxon>Bacillariophyceae</taxon>
        <taxon>Bacillariophycidae</taxon>
        <taxon>Bacillariales</taxon>
        <taxon>Bacillariaceae</taxon>
        <taxon>Nitzschia</taxon>
    </lineage>
</organism>
<reference evidence="7" key="2">
    <citation type="submission" date="2021-04" db="EMBL/GenBank/DDBJ databases">
        <authorList>
            <person name="Podell S."/>
        </authorList>
    </citation>
    <scope>NUCLEOTIDE SEQUENCE</scope>
    <source>
        <strain evidence="7">Hildebrandi</strain>
    </source>
</reference>
<feature type="compositionally biased region" description="Low complexity" evidence="5">
    <location>
        <begin position="357"/>
        <end position="372"/>
    </location>
</feature>
<sequence length="391" mass="43628">MNVVVLRRDPGSERMSFVKRLGLNADISSIENQYRERGQVRQLTSKDSLLFMGNDPINDSIVGYSRLGGGIVTRGLMVNDTENVVANETDVSTDADYFYARECRCFAPQAPVVYCPLAIDTCLRSTRALPPGCRNLSKGASFGWSMQMFLASWFLALLLCLLQQKGTGANVRDCLLNLCIPRYRERLADRILRNNPERARELYRSRYLHQQAEMYPRPPWFASVVGRGVVLHSQQQQEMQRREQESEGASPEVGNNVPAEADSTSSVEPTALILRTRTYLSDPPKAANHIADDSNLSDCCAICFAELENGDRVGVLEVCNHQFHVDCLKPWLQRRNACPLCQKDGIAKPHWEKDPKSTSSEVTSSHSVGSSTNNMEISSSADQGFAIEQDS</sequence>